<dbReference type="AlphaFoldDB" id="A0A0G4GAM6"/>
<feature type="compositionally biased region" description="Low complexity" evidence="2">
    <location>
        <begin position="433"/>
        <end position="448"/>
    </location>
</feature>
<reference evidence="5" key="1">
    <citation type="submission" date="2014-11" db="EMBL/GenBank/DDBJ databases">
        <authorList>
            <person name="Otto D Thomas"/>
            <person name="Naeem Raeece"/>
        </authorList>
    </citation>
    <scope>NUCLEOTIDE SEQUENCE</scope>
</reference>
<dbReference type="InterPro" id="IPR004263">
    <property type="entry name" value="Exostosin"/>
</dbReference>
<feature type="compositionally biased region" description="Low complexity" evidence="2">
    <location>
        <begin position="642"/>
        <end position="652"/>
    </location>
</feature>
<keyword evidence="3" id="KW-0732">Signal</keyword>
<dbReference type="EMBL" id="CDMZ01001016">
    <property type="protein sequence ID" value="CEM25784.1"/>
    <property type="molecule type" value="Genomic_DNA"/>
</dbReference>
<feature type="compositionally biased region" description="Polar residues" evidence="2">
    <location>
        <begin position="663"/>
        <end position="674"/>
    </location>
</feature>
<evidence type="ECO:0000259" key="4">
    <source>
        <dbReference type="Pfam" id="PF03016"/>
    </source>
</evidence>
<protein>
    <recommendedName>
        <fullName evidence="4">Exostosin GT47 domain-containing protein</fullName>
    </recommendedName>
</protein>
<comment type="similarity">
    <text evidence="1">Belongs to the glycosyltransferase 47 family.</text>
</comment>
<feature type="signal peptide" evidence="3">
    <location>
        <begin position="1"/>
        <end position="19"/>
    </location>
</feature>
<feature type="region of interest" description="Disordered" evidence="2">
    <location>
        <begin position="611"/>
        <end position="674"/>
    </location>
</feature>
<sequence length="674" mass="74541">MLVPVFFFCLHLALLVCNSLEVSVPLDGPSATSWRSDFSSEGDSLPPKTEAHEDLQKTETEGITERLFILHAPPSTLRLDVASFELAQLIHKLQRADMAITEGSFDFDAYPPYPFSSEDPVPLMGVECEFQGWQYSHEAVLARLITEAMSPSITKDPKNATAFYLFHCGHNVHAILRAVGIRNFVAITDRFYMAPLVRSYTGSEWYKGLPLARRGTKGVGVNAEDPLSQSLPARVGVGFFTHLGIDQGRLEMPMASRELSDWTVLSSDSADHFFLDRTKAYRVPMDMSETVVAQQDPARECIGERGGFIQPRGERDREEVNRCLQGVYRNQDIVIPQPTKFPLMLSPPPPLFFASYSAVQQEGGRAVSREQVEKRIVELAGTETALEGGTAWGTKTPPAVDLLFRPRPHLMFFGGTANSCTRKILFDRFGGQPPSSSPSDSDPSLSASEQKKPERDLNSFEILVANLGKKEWGMMGDKEVHLRVLMDSRFCLVPKGRGTVMCSRLYEAALFGCIPVVIGEDVHLPFSDFFNWNNAVVFVRPQEASLVEEIIRGISPQEELFLRSRLLELRFFIDFGSAGLPLALFNNLRVALRRPKPSGWEEGGGVKREYRENVGEVRDGSGGGVLEGSRLAGEKDPSGHLASRSGADPASGGSAGQRCLRESCQSESYHVSWA</sequence>
<evidence type="ECO:0000313" key="5">
    <source>
        <dbReference type="EMBL" id="CEM25784.1"/>
    </source>
</evidence>
<dbReference type="InterPro" id="IPR040911">
    <property type="entry name" value="Exostosin_GT47"/>
</dbReference>
<dbReference type="Pfam" id="PF03016">
    <property type="entry name" value="Exostosin_GT47"/>
    <property type="match status" value="1"/>
</dbReference>
<gene>
    <name evidence="5" type="ORF">Cvel_20925</name>
</gene>
<feature type="region of interest" description="Disordered" evidence="2">
    <location>
        <begin position="431"/>
        <end position="454"/>
    </location>
</feature>
<feature type="chain" id="PRO_5005189740" description="Exostosin GT47 domain-containing protein" evidence="3">
    <location>
        <begin position="20"/>
        <end position="674"/>
    </location>
</feature>
<organism evidence="5">
    <name type="scientific">Chromera velia CCMP2878</name>
    <dbReference type="NCBI Taxonomy" id="1169474"/>
    <lineage>
        <taxon>Eukaryota</taxon>
        <taxon>Sar</taxon>
        <taxon>Alveolata</taxon>
        <taxon>Colpodellida</taxon>
        <taxon>Chromeraceae</taxon>
        <taxon>Chromera</taxon>
    </lineage>
</organism>
<accession>A0A0G4GAM6</accession>
<dbReference type="GO" id="GO:0016757">
    <property type="term" value="F:glycosyltransferase activity"/>
    <property type="evidence" value="ECO:0007669"/>
    <property type="project" value="InterPro"/>
</dbReference>
<feature type="compositionally biased region" description="Polar residues" evidence="2">
    <location>
        <begin position="30"/>
        <end position="42"/>
    </location>
</feature>
<evidence type="ECO:0000256" key="1">
    <source>
        <dbReference type="ARBA" id="ARBA00010271"/>
    </source>
</evidence>
<feature type="region of interest" description="Disordered" evidence="2">
    <location>
        <begin position="30"/>
        <end position="52"/>
    </location>
</feature>
<feature type="domain" description="Exostosin GT47" evidence="4">
    <location>
        <begin position="406"/>
        <end position="552"/>
    </location>
</feature>
<name>A0A0G4GAM6_9ALVE</name>
<evidence type="ECO:0000256" key="2">
    <source>
        <dbReference type="SAM" id="MobiDB-lite"/>
    </source>
</evidence>
<dbReference type="PANTHER" id="PTHR11062">
    <property type="entry name" value="EXOSTOSIN HEPARAN SULFATE GLYCOSYLTRANSFERASE -RELATED"/>
    <property type="match status" value="1"/>
</dbReference>
<proteinExistence type="inferred from homology"/>
<dbReference type="VEuPathDB" id="CryptoDB:Cvel_20925"/>
<evidence type="ECO:0000256" key="3">
    <source>
        <dbReference type="SAM" id="SignalP"/>
    </source>
</evidence>